<organism evidence="1 2">
    <name type="scientific">Vanilla planifolia</name>
    <name type="common">Vanilla</name>
    <dbReference type="NCBI Taxonomy" id="51239"/>
    <lineage>
        <taxon>Eukaryota</taxon>
        <taxon>Viridiplantae</taxon>
        <taxon>Streptophyta</taxon>
        <taxon>Embryophyta</taxon>
        <taxon>Tracheophyta</taxon>
        <taxon>Spermatophyta</taxon>
        <taxon>Magnoliopsida</taxon>
        <taxon>Liliopsida</taxon>
        <taxon>Asparagales</taxon>
        <taxon>Orchidaceae</taxon>
        <taxon>Vanilloideae</taxon>
        <taxon>Vanilleae</taxon>
        <taxon>Vanilla</taxon>
    </lineage>
</organism>
<gene>
    <name evidence="1" type="ORF">HPP92_016207</name>
</gene>
<dbReference type="EMBL" id="JADCNM010000008">
    <property type="protein sequence ID" value="KAG0471661.1"/>
    <property type="molecule type" value="Genomic_DNA"/>
</dbReference>
<dbReference type="AlphaFoldDB" id="A0A835QIQ3"/>
<name>A0A835QIQ3_VANPL</name>
<sequence length="92" mass="10642">MKDDIIDEGMMIMTVLMKVYLLPLDQNKDNNDYHNKARKMVRWKQVTLTADGGGGLCRRWWGFGNQGLQVPKPRPLSRRGRFFPAYGTQLIS</sequence>
<reference evidence="1 2" key="1">
    <citation type="journal article" date="2020" name="Nat. Food">
        <title>A phased Vanilla planifolia genome enables genetic improvement of flavour and production.</title>
        <authorList>
            <person name="Hasing T."/>
            <person name="Tang H."/>
            <person name="Brym M."/>
            <person name="Khazi F."/>
            <person name="Huang T."/>
            <person name="Chambers A.H."/>
        </authorList>
    </citation>
    <scope>NUCLEOTIDE SEQUENCE [LARGE SCALE GENOMIC DNA]</scope>
    <source>
        <tissue evidence="1">Leaf</tissue>
    </source>
</reference>
<accession>A0A835QIQ3</accession>
<proteinExistence type="predicted"/>
<evidence type="ECO:0000313" key="2">
    <source>
        <dbReference type="Proteomes" id="UP000639772"/>
    </source>
</evidence>
<dbReference type="Proteomes" id="UP000639772">
    <property type="component" value="Unassembled WGS sequence"/>
</dbReference>
<comment type="caution">
    <text evidence="1">The sequence shown here is derived from an EMBL/GenBank/DDBJ whole genome shotgun (WGS) entry which is preliminary data.</text>
</comment>
<protein>
    <submittedName>
        <fullName evidence="1">Uncharacterized protein</fullName>
    </submittedName>
</protein>
<evidence type="ECO:0000313" key="1">
    <source>
        <dbReference type="EMBL" id="KAG0471661.1"/>
    </source>
</evidence>